<comment type="caution">
    <text evidence="3">The sequence shown here is derived from an EMBL/GenBank/DDBJ whole genome shotgun (WGS) entry which is preliminary data.</text>
</comment>
<dbReference type="Pfam" id="PF04714">
    <property type="entry name" value="BCL_N"/>
    <property type="match status" value="1"/>
</dbReference>
<evidence type="ECO:0000313" key="4">
    <source>
        <dbReference type="Proteomes" id="UP000271974"/>
    </source>
</evidence>
<feature type="compositionally biased region" description="Low complexity" evidence="2">
    <location>
        <begin position="98"/>
        <end position="114"/>
    </location>
</feature>
<gene>
    <name evidence="3" type="ORF">EGW08_013525</name>
</gene>
<dbReference type="EMBL" id="RQTK01000494">
    <property type="protein sequence ID" value="RUS78704.1"/>
    <property type="molecule type" value="Genomic_DNA"/>
</dbReference>
<dbReference type="PANTHER" id="PTHR12767:SF9">
    <property type="entry name" value="BCL7-LIKE"/>
    <property type="match status" value="1"/>
</dbReference>
<sequence length="242" mass="26977">MLSRSGRAETRSRAKEDIKRVINAIDRVRKWEKKWVTIGDTSVTVLKWVPVTAQENPGALRKIPGVKTKTYSKARVERERELYTAEADAHLRSMSPCNSNTNMSSASSPSSKNNHINHLSGSSHKRDSIANGSVVYTEENTQQSIGSYGSDNLNEDSNMSFPEHSELSEHNENTTEFSHDSNDADPQMRVALSMVREEEEAAEKTKSRESSKSEEHSDSQPPNLERESLSDEPASKKPKSGS</sequence>
<name>A0A433TB77_ELYCH</name>
<dbReference type="AlphaFoldDB" id="A0A433TB77"/>
<proteinExistence type="inferred from homology"/>
<keyword evidence="4" id="KW-1185">Reference proteome</keyword>
<dbReference type="OrthoDB" id="5989898at2759"/>
<feature type="compositionally biased region" description="Basic and acidic residues" evidence="2">
    <location>
        <begin position="163"/>
        <end position="182"/>
    </location>
</feature>
<evidence type="ECO:0000313" key="3">
    <source>
        <dbReference type="EMBL" id="RUS78704.1"/>
    </source>
</evidence>
<dbReference type="Proteomes" id="UP000271974">
    <property type="component" value="Unassembled WGS sequence"/>
</dbReference>
<comment type="similarity">
    <text evidence="1">Belongs to the BCL7 family.</text>
</comment>
<organism evidence="3 4">
    <name type="scientific">Elysia chlorotica</name>
    <name type="common">Eastern emerald elysia</name>
    <name type="synonym">Sea slug</name>
    <dbReference type="NCBI Taxonomy" id="188477"/>
    <lineage>
        <taxon>Eukaryota</taxon>
        <taxon>Metazoa</taxon>
        <taxon>Spiralia</taxon>
        <taxon>Lophotrochozoa</taxon>
        <taxon>Mollusca</taxon>
        <taxon>Gastropoda</taxon>
        <taxon>Heterobranchia</taxon>
        <taxon>Euthyneura</taxon>
        <taxon>Panpulmonata</taxon>
        <taxon>Sacoglossa</taxon>
        <taxon>Placobranchoidea</taxon>
        <taxon>Plakobranchidae</taxon>
        <taxon>Elysia</taxon>
    </lineage>
</organism>
<evidence type="ECO:0000256" key="2">
    <source>
        <dbReference type="SAM" id="MobiDB-lite"/>
    </source>
</evidence>
<feature type="compositionally biased region" description="Basic and acidic residues" evidence="2">
    <location>
        <begin position="202"/>
        <end position="235"/>
    </location>
</feature>
<dbReference type="InterPro" id="IPR006804">
    <property type="entry name" value="BCL7"/>
</dbReference>
<evidence type="ECO:0000256" key="1">
    <source>
        <dbReference type="ARBA" id="ARBA00010326"/>
    </source>
</evidence>
<accession>A0A433TB77</accession>
<feature type="region of interest" description="Disordered" evidence="2">
    <location>
        <begin position="139"/>
        <end position="242"/>
    </location>
</feature>
<feature type="compositionally biased region" description="Polar residues" evidence="2">
    <location>
        <begin position="139"/>
        <end position="160"/>
    </location>
</feature>
<dbReference type="STRING" id="188477.A0A433TB77"/>
<reference evidence="3 4" key="1">
    <citation type="submission" date="2019-01" db="EMBL/GenBank/DDBJ databases">
        <title>A draft genome assembly of the solar-powered sea slug Elysia chlorotica.</title>
        <authorList>
            <person name="Cai H."/>
            <person name="Li Q."/>
            <person name="Fang X."/>
            <person name="Li J."/>
            <person name="Curtis N.E."/>
            <person name="Altenburger A."/>
            <person name="Shibata T."/>
            <person name="Feng M."/>
            <person name="Maeda T."/>
            <person name="Schwartz J.A."/>
            <person name="Shigenobu S."/>
            <person name="Lundholm N."/>
            <person name="Nishiyama T."/>
            <person name="Yang H."/>
            <person name="Hasebe M."/>
            <person name="Li S."/>
            <person name="Pierce S.K."/>
            <person name="Wang J."/>
        </authorList>
    </citation>
    <scope>NUCLEOTIDE SEQUENCE [LARGE SCALE GENOMIC DNA]</scope>
    <source>
        <strain evidence="3">EC2010</strain>
        <tissue evidence="3">Whole organism of an adult</tissue>
    </source>
</reference>
<dbReference type="PANTHER" id="PTHR12767">
    <property type="entry name" value="BCL7 RELATED"/>
    <property type="match status" value="1"/>
</dbReference>
<feature type="region of interest" description="Disordered" evidence="2">
    <location>
        <begin position="93"/>
        <end position="127"/>
    </location>
</feature>
<protein>
    <submittedName>
        <fullName evidence="3">Uncharacterized protein</fullName>
    </submittedName>
</protein>